<dbReference type="EMBL" id="KN881953">
    <property type="protein sequence ID" value="KIY47298.1"/>
    <property type="molecule type" value="Genomic_DNA"/>
</dbReference>
<name>A0A0D7A930_9AGAR</name>
<dbReference type="Proteomes" id="UP000054144">
    <property type="component" value="Unassembled WGS sequence"/>
</dbReference>
<dbReference type="AlphaFoldDB" id="A0A0D7A930"/>
<proteinExistence type="predicted"/>
<keyword evidence="2" id="KW-1185">Reference proteome</keyword>
<dbReference type="OrthoDB" id="3267098at2759"/>
<sequence>YWYAHVLGIFMAVVRVNHPVYPDLRDPQHVEFLWVRWFGDEPGYRSGFVCAHLPQIGFVPSQGQLFGFLGPSQVICGCHLVPLFTNERTDGFLLHGPTIARPVGQVNDWLNYWVNIFVDRDMLMWFFRGGVGH</sequence>
<gene>
    <name evidence="1" type="ORF">FISHEDRAFT_30165</name>
</gene>
<protein>
    <submittedName>
        <fullName evidence="1">Uncharacterized protein</fullName>
    </submittedName>
</protein>
<reference evidence="1 2" key="1">
    <citation type="journal article" date="2015" name="Fungal Genet. Biol.">
        <title>Evolution of novel wood decay mechanisms in Agaricales revealed by the genome sequences of Fistulina hepatica and Cylindrobasidium torrendii.</title>
        <authorList>
            <person name="Floudas D."/>
            <person name="Held B.W."/>
            <person name="Riley R."/>
            <person name="Nagy L.G."/>
            <person name="Koehler G."/>
            <person name="Ransdell A.S."/>
            <person name="Younus H."/>
            <person name="Chow J."/>
            <person name="Chiniquy J."/>
            <person name="Lipzen A."/>
            <person name="Tritt A."/>
            <person name="Sun H."/>
            <person name="Haridas S."/>
            <person name="LaButti K."/>
            <person name="Ohm R.A."/>
            <person name="Kues U."/>
            <person name="Blanchette R.A."/>
            <person name="Grigoriev I.V."/>
            <person name="Minto R.E."/>
            <person name="Hibbett D.S."/>
        </authorList>
    </citation>
    <scope>NUCLEOTIDE SEQUENCE [LARGE SCALE GENOMIC DNA]</scope>
    <source>
        <strain evidence="1 2">ATCC 64428</strain>
    </source>
</reference>
<feature type="non-terminal residue" evidence="1">
    <location>
        <position position="133"/>
    </location>
</feature>
<feature type="non-terminal residue" evidence="1">
    <location>
        <position position="1"/>
    </location>
</feature>
<evidence type="ECO:0000313" key="2">
    <source>
        <dbReference type="Proteomes" id="UP000054144"/>
    </source>
</evidence>
<evidence type="ECO:0000313" key="1">
    <source>
        <dbReference type="EMBL" id="KIY47298.1"/>
    </source>
</evidence>
<organism evidence="1 2">
    <name type="scientific">Fistulina hepatica ATCC 64428</name>
    <dbReference type="NCBI Taxonomy" id="1128425"/>
    <lineage>
        <taxon>Eukaryota</taxon>
        <taxon>Fungi</taxon>
        <taxon>Dikarya</taxon>
        <taxon>Basidiomycota</taxon>
        <taxon>Agaricomycotina</taxon>
        <taxon>Agaricomycetes</taxon>
        <taxon>Agaricomycetidae</taxon>
        <taxon>Agaricales</taxon>
        <taxon>Fistulinaceae</taxon>
        <taxon>Fistulina</taxon>
    </lineage>
</organism>
<accession>A0A0D7A930</accession>